<gene>
    <name evidence="2" type="ORF">ACFO8M_14895</name>
</gene>
<comment type="caution">
    <text evidence="2">The sequence shown here is derived from an EMBL/GenBank/DDBJ whole genome shotgun (WGS) entry which is preliminary data.</text>
</comment>
<organism evidence="2 3">
    <name type="scientific">Glycomyces rhizosphaerae</name>
    <dbReference type="NCBI Taxonomy" id="2054422"/>
    <lineage>
        <taxon>Bacteria</taxon>
        <taxon>Bacillati</taxon>
        <taxon>Actinomycetota</taxon>
        <taxon>Actinomycetes</taxon>
        <taxon>Glycomycetales</taxon>
        <taxon>Glycomycetaceae</taxon>
        <taxon>Glycomyces</taxon>
    </lineage>
</organism>
<dbReference type="RefSeq" id="WP_387976778.1">
    <property type="nucleotide sequence ID" value="NZ_JBHRWO010000012.1"/>
</dbReference>
<keyword evidence="3" id="KW-1185">Reference proteome</keyword>
<dbReference type="InterPro" id="IPR025164">
    <property type="entry name" value="Toastrack_DUF4097"/>
</dbReference>
<evidence type="ECO:0000313" key="2">
    <source>
        <dbReference type="EMBL" id="MFC3493766.1"/>
    </source>
</evidence>
<reference evidence="3" key="1">
    <citation type="journal article" date="2019" name="Int. J. Syst. Evol. Microbiol.">
        <title>The Global Catalogue of Microorganisms (GCM) 10K type strain sequencing project: providing services to taxonomists for standard genome sequencing and annotation.</title>
        <authorList>
            <consortium name="The Broad Institute Genomics Platform"/>
            <consortium name="The Broad Institute Genome Sequencing Center for Infectious Disease"/>
            <person name="Wu L."/>
            <person name="Ma J."/>
        </authorList>
    </citation>
    <scope>NUCLEOTIDE SEQUENCE [LARGE SCALE GENOMIC DNA]</scope>
    <source>
        <strain evidence="3">CGMCC 4.7396</strain>
    </source>
</reference>
<feature type="domain" description="DUF4097" evidence="1">
    <location>
        <begin position="21"/>
        <end position="216"/>
    </location>
</feature>
<protein>
    <submittedName>
        <fullName evidence="2">DUF4097 family beta strand repeat-containing protein</fullName>
    </submittedName>
</protein>
<evidence type="ECO:0000259" key="1">
    <source>
        <dbReference type="Pfam" id="PF13349"/>
    </source>
</evidence>
<dbReference type="EMBL" id="JBHRWO010000012">
    <property type="protein sequence ID" value="MFC3493766.1"/>
    <property type="molecule type" value="Genomic_DNA"/>
</dbReference>
<proteinExistence type="predicted"/>
<accession>A0ABV7Q1W7</accession>
<dbReference type="Pfam" id="PF13349">
    <property type="entry name" value="DUF4097"/>
    <property type="match status" value="1"/>
</dbReference>
<name>A0ABV7Q1W7_9ACTN</name>
<sequence>MQHFDTPTAITAVVEIPVGLIQITASERTDTTVEVAPSNPKKDRDRKLVEQTTVEYVDGVLRVVSPVKNQLGNPGAIDVKVELPVGSKIQAKAASGEFRTDGSLGEVAFEGAQGRIQVADAAGGTFTLAAGDIAVGRLGGSATVSTQKGDIRIDEAVSGTLELSTQAGAISVVAAEGVSAALDAGTGYGRIANALKNTEGTPDLSIRASTSYGNIEARSL</sequence>
<evidence type="ECO:0000313" key="3">
    <source>
        <dbReference type="Proteomes" id="UP001595712"/>
    </source>
</evidence>
<dbReference type="Gene3D" id="2.160.20.120">
    <property type="match status" value="1"/>
</dbReference>
<dbReference type="Proteomes" id="UP001595712">
    <property type="component" value="Unassembled WGS sequence"/>
</dbReference>